<dbReference type="STRING" id="572546.Arcpr_1145"/>
<dbReference type="SUPFAM" id="SSF46785">
    <property type="entry name" value="Winged helix' DNA-binding domain"/>
    <property type="match status" value="1"/>
</dbReference>
<proteinExistence type="predicted"/>
<keyword evidence="2" id="KW-1185">Reference proteome</keyword>
<dbReference type="KEGG" id="apo:Arcpr_1145"/>
<evidence type="ECO:0000313" key="1">
    <source>
        <dbReference type="EMBL" id="ADB58201.1"/>
    </source>
</evidence>
<dbReference type="HOGENOM" id="CLU_2392729_0_0_2"/>
<dbReference type="PaxDb" id="572546-Arcpr_1145"/>
<organism evidence="1 2">
    <name type="scientific">Archaeoglobus profundus (strain DSM 5631 / JCM 9629 / NBRC 100127 / Av18)</name>
    <dbReference type="NCBI Taxonomy" id="572546"/>
    <lineage>
        <taxon>Archaea</taxon>
        <taxon>Methanobacteriati</taxon>
        <taxon>Methanobacteriota</taxon>
        <taxon>Archaeoglobi</taxon>
        <taxon>Archaeoglobales</taxon>
        <taxon>Archaeoglobaceae</taxon>
        <taxon>Archaeoglobus</taxon>
    </lineage>
</organism>
<dbReference type="EMBL" id="CP001857">
    <property type="protein sequence ID" value="ADB58201.1"/>
    <property type="molecule type" value="Genomic_DNA"/>
</dbReference>
<gene>
    <name evidence="1" type="ordered locus">Arcpr_1145</name>
</gene>
<evidence type="ECO:0000313" key="2">
    <source>
        <dbReference type="Proteomes" id="UP000001901"/>
    </source>
</evidence>
<sequence>MTSPSGRCWELSVKEVENVVGLPEHLVVLRTKKKGEAVYKQFRRNENVIREIIKMRSCDIKEIAEKLNTNTLTILIIVGRLKQAGIIREVRVK</sequence>
<dbReference type="InterPro" id="IPR036390">
    <property type="entry name" value="WH_DNA-bd_sf"/>
</dbReference>
<dbReference type="AlphaFoldDB" id="D2RDK7"/>
<protein>
    <submittedName>
        <fullName evidence="1">Uncharacterized protein</fullName>
    </submittedName>
</protein>
<reference evidence="1 2" key="1">
    <citation type="journal article" date="2010" name="Stand. Genomic Sci.">
        <title>Complete genome sequence of Archaeoglobus profundus type strain (AV18).</title>
        <authorList>
            <person name="von Jan M."/>
            <person name="Lapidus A."/>
            <person name="Del Rio T.G."/>
            <person name="Copeland A."/>
            <person name="Tice H."/>
            <person name="Cheng J.F."/>
            <person name="Lucas S."/>
            <person name="Chen F."/>
            <person name="Nolan M."/>
            <person name="Goodwin L."/>
            <person name="Han C."/>
            <person name="Pitluck S."/>
            <person name="Liolios K."/>
            <person name="Ivanova N."/>
            <person name="Mavromatis K."/>
            <person name="Ovchinnikova G."/>
            <person name="Chertkov O."/>
            <person name="Pati A."/>
            <person name="Chen A."/>
            <person name="Palaniappan K."/>
            <person name="Land M."/>
            <person name="Hauser L."/>
            <person name="Chang Y.J."/>
            <person name="Jeffries C.D."/>
            <person name="Saunders E."/>
            <person name="Brettin T."/>
            <person name="Detter J.C."/>
            <person name="Chain P."/>
            <person name="Eichinger K."/>
            <person name="Huber H."/>
            <person name="Spring S."/>
            <person name="Rohde M."/>
            <person name="Goker M."/>
            <person name="Wirth R."/>
            <person name="Woyke T."/>
            <person name="Bristow J."/>
            <person name="Eisen J.A."/>
            <person name="Markowitz V."/>
            <person name="Hugenholtz P."/>
            <person name="Kyrpides N.C."/>
            <person name="Klenk H.P."/>
        </authorList>
    </citation>
    <scope>NUCLEOTIDE SEQUENCE [LARGE SCALE GENOMIC DNA]</scope>
    <source>
        <strain evidence="2">DSM 5631 / JCM 9629 / NBRC 100127 / Av18</strain>
    </source>
</reference>
<accession>D2RDK7</accession>
<name>D2RDK7_ARCPA</name>
<dbReference type="Proteomes" id="UP000001901">
    <property type="component" value="Chromosome"/>
</dbReference>